<gene>
    <name evidence="1" type="ORF">ACFFIC_10975</name>
</gene>
<evidence type="ECO:0000313" key="2">
    <source>
        <dbReference type="Proteomes" id="UP001589789"/>
    </source>
</evidence>
<name>A0ABV6IR17_9PROT</name>
<evidence type="ECO:0000313" key="1">
    <source>
        <dbReference type="EMBL" id="MFC0386061.1"/>
    </source>
</evidence>
<reference evidence="1 2" key="1">
    <citation type="submission" date="2024-09" db="EMBL/GenBank/DDBJ databases">
        <authorList>
            <person name="Sun Q."/>
            <person name="Mori K."/>
        </authorList>
    </citation>
    <scope>NUCLEOTIDE SEQUENCE [LARGE SCALE GENOMIC DNA]</scope>
    <source>
        <strain evidence="1 2">CCM 7468</strain>
    </source>
</reference>
<protein>
    <submittedName>
        <fullName evidence="1">Uncharacterized protein</fullName>
    </submittedName>
</protein>
<accession>A0ABV6IR17</accession>
<dbReference type="Proteomes" id="UP001589789">
    <property type="component" value="Unassembled WGS sequence"/>
</dbReference>
<dbReference type="RefSeq" id="WP_377050205.1">
    <property type="nucleotide sequence ID" value="NZ_JBHLVZ010000023.1"/>
</dbReference>
<organism evidence="1 2">
    <name type="scientific">Muricoccus vinaceus</name>
    <dbReference type="NCBI Taxonomy" id="424704"/>
    <lineage>
        <taxon>Bacteria</taxon>
        <taxon>Pseudomonadati</taxon>
        <taxon>Pseudomonadota</taxon>
        <taxon>Alphaproteobacteria</taxon>
        <taxon>Acetobacterales</taxon>
        <taxon>Roseomonadaceae</taxon>
        <taxon>Muricoccus</taxon>
    </lineage>
</organism>
<dbReference type="EMBL" id="JBHLVZ010000023">
    <property type="protein sequence ID" value="MFC0386061.1"/>
    <property type="molecule type" value="Genomic_DNA"/>
</dbReference>
<comment type="caution">
    <text evidence="1">The sequence shown here is derived from an EMBL/GenBank/DDBJ whole genome shotgun (WGS) entry which is preliminary data.</text>
</comment>
<proteinExistence type="predicted"/>
<sequence length="60" mass="6521">MQDAALARMGQQMSDAVASLTPGAMLRAWLPFSPWPPAQMQDAMSNLFKAPFAAREPENA</sequence>
<keyword evidence="2" id="KW-1185">Reference proteome</keyword>